<dbReference type="InterPro" id="IPR027417">
    <property type="entry name" value="P-loop_NTPase"/>
</dbReference>
<reference evidence="12 13" key="1">
    <citation type="submission" date="2018-06" db="EMBL/GenBank/DDBJ databases">
        <authorList>
            <consortium name="Pathogen Informatics"/>
            <person name="Doyle S."/>
        </authorList>
    </citation>
    <scope>NUCLEOTIDE SEQUENCE [LARGE SCALE GENOMIC DNA]</scope>
    <source>
        <strain evidence="12 13">NCTC7807</strain>
    </source>
</reference>
<dbReference type="AlphaFoldDB" id="A0A380MNB8"/>
<keyword evidence="4" id="KW-1003">Cell membrane</keyword>
<dbReference type="GO" id="GO:0005886">
    <property type="term" value="C:plasma membrane"/>
    <property type="evidence" value="ECO:0007669"/>
    <property type="project" value="UniProtKB-SubCell"/>
</dbReference>
<protein>
    <recommendedName>
        <fullName evidence="2">ABC-type xenobiotic transporter</fullName>
        <ecNumber evidence="2">7.6.2.2</ecNumber>
    </recommendedName>
</protein>
<dbReference type="RefSeq" id="WP_100456759.1">
    <property type="nucleotide sequence ID" value="NZ_UHID01000001.1"/>
</dbReference>
<keyword evidence="7" id="KW-1278">Translocase</keyword>
<evidence type="ECO:0000256" key="1">
    <source>
        <dbReference type="ARBA" id="ARBA00004413"/>
    </source>
</evidence>
<dbReference type="EC" id="7.6.2.2" evidence="2"/>
<evidence type="ECO:0000256" key="3">
    <source>
        <dbReference type="ARBA" id="ARBA00022448"/>
    </source>
</evidence>
<dbReference type="PANTHER" id="PTHR42711">
    <property type="entry name" value="ABC TRANSPORTER ATP-BINDING PROTEIN"/>
    <property type="match status" value="1"/>
</dbReference>
<dbReference type="SUPFAM" id="SSF52540">
    <property type="entry name" value="P-loop containing nucleoside triphosphate hydrolases"/>
    <property type="match status" value="1"/>
</dbReference>
<dbReference type="SMART" id="SM00382">
    <property type="entry name" value="AAA"/>
    <property type="match status" value="1"/>
</dbReference>
<evidence type="ECO:0000256" key="10">
    <source>
        <dbReference type="ARBA" id="ARBA00049985"/>
    </source>
</evidence>
<dbReference type="GeneID" id="95072832"/>
<dbReference type="CDD" id="cd03230">
    <property type="entry name" value="ABC_DR_subfamily_A"/>
    <property type="match status" value="1"/>
</dbReference>
<keyword evidence="12" id="KW-0378">Hydrolase</keyword>
<dbReference type="EMBL" id="UHID01000001">
    <property type="protein sequence ID" value="SUO94125.1"/>
    <property type="molecule type" value="Genomic_DNA"/>
</dbReference>
<dbReference type="GO" id="GO:0005524">
    <property type="term" value="F:ATP binding"/>
    <property type="evidence" value="ECO:0007669"/>
    <property type="project" value="UniProtKB-KW"/>
</dbReference>
<dbReference type="InterPro" id="IPR017871">
    <property type="entry name" value="ABC_transporter-like_CS"/>
</dbReference>
<dbReference type="Proteomes" id="UP000254150">
    <property type="component" value="Unassembled WGS sequence"/>
</dbReference>
<evidence type="ECO:0000256" key="2">
    <source>
        <dbReference type="ARBA" id="ARBA00012191"/>
    </source>
</evidence>
<feature type="domain" description="ABC transporter" evidence="11">
    <location>
        <begin position="20"/>
        <end position="246"/>
    </location>
</feature>
<sequence>MTPQPHDPAGAPGEATDGAVVLDGVRKTYGPTEAVAGVTLTVGRGEFFGLLGPNGAGKTTLVEIMEGQRKADAGTVTVLGRHPWPRDTALLPRIGVQTQSSAFFVRLTAREHLTTVAALYRAGRDAAEQALALVGLTDHGDVRVDDLSGGQRQRLAIASALVHDPELIFLDEPTAALDPQARRDLWKVLRDLKGAGRTIVYTTHHLDEAEALCDRVAILVGGAVRALDSPGRLIAASSATTRLLVPADRLTPEEGAALPGVLRATADGDMTVLETEDSGPVLAAVDARGGLHGVQTRTPSLEDVYLTLTGESSPAPAPAES</sequence>
<keyword evidence="3" id="KW-0813">Transport</keyword>
<keyword evidence="8" id="KW-0472">Membrane</keyword>
<accession>A0A380MNB8</accession>
<evidence type="ECO:0000256" key="5">
    <source>
        <dbReference type="ARBA" id="ARBA00022741"/>
    </source>
</evidence>
<evidence type="ECO:0000313" key="12">
    <source>
        <dbReference type="EMBL" id="SUO94125.1"/>
    </source>
</evidence>
<keyword evidence="5" id="KW-0547">Nucleotide-binding</keyword>
<dbReference type="Gene3D" id="3.40.50.300">
    <property type="entry name" value="P-loop containing nucleotide triphosphate hydrolases"/>
    <property type="match status" value="1"/>
</dbReference>
<organism evidence="12 13">
    <name type="scientific">Streptomyces griseus</name>
    <dbReference type="NCBI Taxonomy" id="1911"/>
    <lineage>
        <taxon>Bacteria</taxon>
        <taxon>Bacillati</taxon>
        <taxon>Actinomycetota</taxon>
        <taxon>Actinomycetes</taxon>
        <taxon>Kitasatosporales</taxon>
        <taxon>Streptomycetaceae</taxon>
        <taxon>Streptomyces</taxon>
    </lineage>
</organism>
<evidence type="ECO:0000313" key="13">
    <source>
        <dbReference type="Proteomes" id="UP000254150"/>
    </source>
</evidence>
<dbReference type="GO" id="GO:0008559">
    <property type="term" value="F:ABC-type xenobiotic transporter activity"/>
    <property type="evidence" value="ECO:0007669"/>
    <property type="project" value="UniProtKB-EC"/>
</dbReference>
<dbReference type="Pfam" id="PF00005">
    <property type="entry name" value="ABC_tran"/>
    <property type="match status" value="1"/>
</dbReference>
<dbReference type="PANTHER" id="PTHR42711:SF5">
    <property type="entry name" value="ABC TRANSPORTER ATP-BINDING PROTEIN NATA"/>
    <property type="match status" value="1"/>
</dbReference>
<evidence type="ECO:0000256" key="6">
    <source>
        <dbReference type="ARBA" id="ARBA00022840"/>
    </source>
</evidence>
<evidence type="ECO:0000256" key="9">
    <source>
        <dbReference type="ARBA" id="ARBA00023251"/>
    </source>
</evidence>
<keyword evidence="6" id="KW-0067">ATP-binding</keyword>
<evidence type="ECO:0000256" key="4">
    <source>
        <dbReference type="ARBA" id="ARBA00022475"/>
    </source>
</evidence>
<dbReference type="PROSITE" id="PS50893">
    <property type="entry name" value="ABC_TRANSPORTER_2"/>
    <property type="match status" value="1"/>
</dbReference>
<dbReference type="InterPro" id="IPR003439">
    <property type="entry name" value="ABC_transporter-like_ATP-bd"/>
</dbReference>
<evidence type="ECO:0000256" key="8">
    <source>
        <dbReference type="ARBA" id="ARBA00023136"/>
    </source>
</evidence>
<dbReference type="FunFam" id="3.40.50.300:FF:000589">
    <property type="entry name" value="ABC transporter, ATP-binding subunit"/>
    <property type="match status" value="1"/>
</dbReference>
<keyword evidence="9" id="KW-0046">Antibiotic resistance</keyword>
<dbReference type="InterPro" id="IPR050763">
    <property type="entry name" value="ABC_transporter_ATP-binding"/>
</dbReference>
<evidence type="ECO:0000256" key="7">
    <source>
        <dbReference type="ARBA" id="ARBA00022967"/>
    </source>
</evidence>
<dbReference type="PROSITE" id="PS00211">
    <property type="entry name" value="ABC_TRANSPORTER_1"/>
    <property type="match status" value="1"/>
</dbReference>
<name>A0A380MNB8_STRGR</name>
<comment type="subcellular location">
    <subcellularLocation>
        <location evidence="1">Cell membrane</location>
        <topology evidence="1">Peripheral membrane protein</topology>
        <orientation evidence="1">Cytoplasmic side</orientation>
    </subcellularLocation>
</comment>
<dbReference type="GO" id="GO:0016887">
    <property type="term" value="F:ATP hydrolysis activity"/>
    <property type="evidence" value="ECO:0007669"/>
    <property type="project" value="InterPro"/>
</dbReference>
<evidence type="ECO:0000259" key="11">
    <source>
        <dbReference type="PROSITE" id="PS50893"/>
    </source>
</evidence>
<dbReference type="InterPro" id="IPR003593">
    <property type="entry name" value="AAA+_ATPase"/>
</dbReference>
<comment type="similarity">
    <text evidence="10">Belongs to the ABC transporter superfamily. Drug exporter-1 (DrugE1) (TC 3.A.1.105) family.</text>
</comment>
<proteinExistence type="inferred from homology"/>
<gene>
    <name evidence="12" type="ORF">NCTC7807_00717</name>
</gene>
<dbReference type="GO" id="GO:0046677">
    <property type="term" value="P:response to antibiotic"/>
    <property type="evidence" value="ECO:0007669"/>
    <property type="project" value="UniProtKB-KW"/>
</dbReference>